<accession>A0A6J5S292</accession>
<gene>
    <name evidence="1" type="ORF">UFOVP1336_10</name>
</gene>
<proteinExistence type="predicted"/>
<evidence type="ECO:0000313" key="1">
    <source>
        <dbReference type="EMBL" id="CAB4199094.1"/>
    </source>
</evidence>
<protein>
    <submittedName>
        <fullName evidence="1">Uncharacterized protein</fullName>
    </submittedName>
</protein>
<name>A0A6J5S292_9CAUD</name>
<organism evidence="1">
    <name type="scientific">uncultured Caudovirales phage</name>
    <dbReference type="NCBI Taxonomy" id="2100421"/>
    <lineage>
        <taxon>Viruses</taxon>
        <taxon>Duplodnaviria</taxon>
        <taxon>Heunggongvirae</taxon>
        <taxon>Uroviricota</taxon>
        <taxon>Caudoviricetes</taxon>
        <taxon>Peduoviridae</taxon>
        <taxon>Maltschvirus</taxon>
        <taxon>Maltschvirus maltsch</taxon>
    </lineage>
</organism>
<sequence>MAEEKMLSIWHSDEGHGYLVWKHTFPCDACGTEGAETLYKTIALTNCDDQPKKYFNGWLCESCYNAINCGCQICMVESFDQLKIKEIINEQAI</sequence>
<dbReference type="EMBL" id="LR797285">
    <property type="protein sequence ID" value="CAB4199094.1"/>
    <property type="molecule type" value="Genomic_DNA"/>
</dbReference>
<reference evidence="1" key="1">
    <citation type="submission" date="2020-05" db="EMBL/GenBank/DDBJ databases">
        <authorList>
            <person name="Chiriac C."/>
            <person name="Salcher M."/>
            <person name="Ghai R."/>
            <person name="Kavagutti S V."/>
        </authorList>
    </citation>
    <scope>NUCLEOTIDE SEQUENCE</scope>
</reference>